<dbReference type="EMBL" id="JAWZYT010002311">
    <property type="protein sequence ID" value="KAK4305231.1"/>
    <property type="molecule type" value="Genomic_DNA"/>
</dbReference>
<accession>A0AAE1PD75</accession>
<protein>
    <submittedName>
        <fullName evidence="1">Uncharacterized protein</fullName>
    </submittedName>
</protein>
<name>A0AAE1PD75_9EUCA</name>
<evidence type="ECO:0000313" key="1">
    <source>
        <dbReference type="EMBL" id="KAK4305231.1"/>
    </source>
</evidence>
<comment type="caution">
    <text evidence="1">The sequence shown here is derived from an EMBL/GenBank/DDBJ whole genome shotgun (WGS) entry which is preliminary data.</text>
</comment>
<evidence type="ECO:0000313" key="2">
    <source>
        <dbReference type="Proteomes" id="UP001292094"/>
    </source>
</evidence>
<gene>
    <name evidence="1" type="ORF">Pmani_022870</name>
</gene>
<organism evidence="1 2">
    <name type="scientific">Petrolisthes manimaculis</name>
    <dbReference type="NCBI Taxonomy" id="1843537"/>
    <lineage>
        <taxon>Eukaryota</taxon>
        <taxon>Metazoa</taxon>
        <taxon>Ecdysozoa</taxon>
        <taxon>Arthropoda</taxon>
        <taxon>Crustacea</taxon>
        <taxon>Multicrustacea</taxon>
        <taxon>Malacostraca</taxon>
        <taxon>Eumalacostraca</taxon>
        <taxon>Eucarida</taxon>
        <taxon>Decapoda</taxon>
        <taxon>Pleocyemata</taxon>
        <taxon>Anomura</taxon>
        <taxon>Galatheoidea</taxon>
        <taxon>Porcellanidae</taxon>
        <taxon>Petrolisthes</taxon>
    </lineage>
</organism>
<sequence length="70" mass="7887">MQGNSCSVIKRTFMLVPQTLHHTGLTFIANSPITLSSWVTQDLIPRIRLVIIKPVLHVGKCDIPFTSRMQ</sequence>
<reference evidence="1" key="1">
    <citation type="submission" date="2023-11" db="EMBL/GenBank/DDBJ databases">
        <title>Genome assemblies of two species of porcelain crab, Petrolisthes cinctipes and Petrolisthes manimaculis (Anomura: Porcellanidae).</title>
        <authorList>
            <person name="Angst P."/>
        </authorList>
    </citation>
    <scope>NUCLEOTIDE SEQUENCE</scope>
    <source>
        <strain evidence="1">PB745_02</strain>
        <tissue evidence="1">Gill</tissue>
    </source>
</reference>
<proteinExistence type="predicted"/>
<dbReference type="Proteomes" id="UP001292094">
    <property type="component" value="Unassembled WGS sequence"/>
</dbReference>
<keyword evidence="2" id="KW-1185">Reference proteome</keyword>
<dbReference type="AlphaFoldDB" id="A0AAE1PD75"/>